<dbReference type="GO" id="GO:0044718">
    <property type="term" value="P:siderophore transmembrane transport"/>
    <property type="evidence" value="ECO:0007669"/>
    <property type="project" value="TreeGrafter"/>
</dbReference>
<evidence type="ECO:0000256" key="7">
    <source>
        <dbReference type="ARBA" id="ARBA00023065"/>
    </source>
</evidence>
<dbReference type="Pfam" id="PF00593">
    <property type="entry name" value="TonB_dep_Rec_b-barrel"/>
    <property type="match status" value="1"/>
</dbReference>
<keyword evidence="8 13" id="KW-0798">TonB box</keyword>
<dbReference type="SUPFAM" id="SSF56935">
    <property type="entry name" value="Porins"/>
    <property type="match status" value="1"/>
</dbReference>
<feature type="domain" description="TonB-dependent receptor plug" evidence="17">
    <location>
        <begin position="53"/>
        <end position="162"/>
    </location>
</feature>
<keyword evidence="11 12" id="KW-0998">Cell outer membrane</keyword>
<evidence type="ECO:0008006" key="20">
    <source>
        <dbReference type="Google" id="ProtNLM"/>
    </source>
</evidence>
<dbReference type="Gene3D" id="2.40.170.20">
    <property type="entry name" value="TonB-dependent receptor, beta-barrel domain"/>
    <property type="match status" value="1"/>
</dbReference>
<evidence type="ECO:0000256" key="8">
    <source>
        <dbReference type="ARBA" id="ARBA00023077"/>
    </source>
</evidence>
<evidence type="ECO:0000256" key="13">
    <source>
        <dbReference type="PROSITE-ProRule" id="PRU10143"/>
    </source>
</evidence>
<evidence type="ECO:0000256" key="4">
    <source>
        <dbReference type="ARBA" id="ARBA00022452"/>
    </source>
</evidence>
<dbReference type="AlphaFoldDB" id="A0A178K0X8"/>
<dbReference type="InterPro" id="IPR010949">
    <property type="entry name" value="TonB_Hb/transfer/lactofer_rcpt"/>
</dbReference>
<keyword evidence="5 12" id="KW-0812">Transmembrane</keyword>
<accession>A0A178K0X8</accession>
<keyword evidence="10" id="KW-0675">Receptor</keyword>
<evidence type="ECO:0000256" key="12">
    <source>
        <dbReference type="PROSITE-ProRule" id="PRU01360"/>
    </source>
</evidence>
<evidence type="ECO:0000256" key="1">
    <source>
        <dbReference type="ARBA" id="ARBA00004571"/>
    </source>
</evidence>
<dbReference type="EMBL" id="LVHF01000033">
    <property type="protein sequence ID" value="OAN10960.1"/>
    <property type="molecule type" value="Genomic_DNA"/>
</dbReference>
<keyword evidence="19" id="KW-1185">Reference proteome</keyword>
<dbReference type="Proteomes" id="UP000078503">
    <property type="component" value="Unassembled WGS sequence"/>
</dbReference>
<dbReference type="Gene3D" id="2.170.130.10">
    <property type="entry name" value="TonB-dependent receptor, plug domain"/>
    <property type="match status" value="1"/>
</dbReference>
<feature type="short sequence motif" description="TonB box" evidence="13">
    <location>
        <begin position="41"/>
        <end position="47"/>
    </location>
</feature>
<name>A0A178K0X8_9GAMM</name>
<comment type="similarity">
    <text evidence="2">Belongs to the TonB-dependent receptor family. Hemoglobin/haptoglobin binding protein subfamily.</text>
</comment>
<dbReference type="PROSITE" id="PS01156">
    <property type="entry name" value="TONB_DEPENDENT_REC_2"/>
    <property type="match status" value="1"/>
</dbReference>
<feature type="short sequence motif" description="TonB C-terminal box" evidence="14">
    <location>
        <begin position="709"/>
        <end position="726"/>
    </location>
</feature>
<reference evidence="18 19" key="1">
    <citation type="submission" date="2016-03" db="EMBL/GenBank/DDBJ databases">
        <title>Photobacterium proteolyticum sp. nov. a protease producing bacterium isolated from ocean sediments of Laizhou Bay.</title>
        <authorList>
            <person name="Li Y."/>
        </authorList>
    </citation>
    <scope>NUCLEOTIDE SEQUENCE [LARGE SCALE GENOMIC DNA]</scope>
    <source>
        <strain evidence="18 19">R-40508</strain>
    </source>
</reference>
<evidence type="ECO:0000259" key="16">
    <source>
        <dbReference type="Pfam" id="PF00593"/>
    </source>
</evidence>
<dbReference type="GO" id="GO:0009279">
    <property type="term" value="C:cell outer membrane"/>
    <property type="evidence" value="ECO:0007669"/>
    <property type="project" value="UniProtKB-SubCell"/>
</dbReference>
<dbReference type="PROSITE" id="PS00430">
    <property type="entry name" value="TONB_DEPENDENT_REC_1"/>
    <property type="match status" value="1"/>
</dbReference>
<protein>
    <recommendedName>
        <fullName evidence="20">Ligand-gated channel</fullName>
    </recommendedName>
</protein>
<evidence type="ECO:0000256" key="5">
    <source>
        <dbReference type="ARBA" id="ARBA00022692"/>
    </source>
</evidence>
<comment type="caution">
    <text evidence="18">The sequence shown here is derived from an EMBL/GenBank/DDBJ whole genome shotgun (WGS) entry which is preliminary data.</text>
</comment>
<dbReference type="InterPro" id="IPR000531">
    <property type="entry name" value="Beta-barrel_TonB"/>
</dbReference>
<dbReference type="NCBIfam" id="TIGR01786">
    <property type="entry name" value="TonB-hemlactrns"/>
    <property type="match status" value="1"/>
</dbReference>
<evidence type="ECO:0000256" key="9">
    <source>
        <dbReference type="ARBA" id="ARBA00023136"/>
    </source>
</evidence>
<evidence type="ECO:0000256" key="3">
    <source>
        <dbReference type="ARBA" id="ARBA00022448"/>
    </source>
</evidence>
<evidence type="ECO:0000313" key="19">
    <source>
        <dbReference type="Proteomes" id="UP000078503"/>
    </source>
</evidence>
<evidence type="ECO:0000256" key="11">
    <source>
        <dbReference type="ARBA" id="ARBA00023237"/>
    </source>
</evidence>
<evidence type="ECO:0000259" key="17">
    <source>
        <dbReference type="Pfam" id="PF07715"/>
    </source>
</evidence>
<keyword evidence="9 12" id="KW-0472">Membrane</keyword>
<proteinExistence type="inferred from homology"/>
<feature type="chain" id="PRO_5008089868" description="Ligand-gated channel" evidence="15">
    <location>
        <begin position="21"/>
        <end position="726"/>
    </location>
</feature>
<evidence type="ECO:0000256" key="6">
    <source>
        <dbReference type="ARBA" id="ARBA00022729"/>
    </source>
</evidence>
<dbReference type="PROSITE" id="PS52016">
    <property type="entry name" value="TONB_DEPENDENT_REC_3"/>
    <property type="match status" value="1"/>
</dbReference>
<dbReference type="PANTHER" id="PTHR30069">
    <property type="entry name" value="TONB-DEPENDENT OUTER MEMBRANE RECEPTOR"/>
    <property type="match status" value="1"/>
</dbReference>
<dbReference type="PANTHER" id="PTHR30069:SF29">
    <property type="entry name" value="HEMOGLOBIN AND HEMOGLOBIN-HAPTOGLOBIN-BINDING PROTEIN 1-RELATED"/>
    <property type="match status" value="1"/>
</dbReference>
<feature type="signal peptide" evidence="15">
    <location>
        <begin position="1"/>
        <end position="20"/>
    </location>
</feature>
<keyword evidence="7" id="KW-0406">Ion transport</keyword>
<dbReference type="OrthoDB" id="9764669at2"/>
<evidence type="ECO:0000256" key="15">
    <source>
        <dbReference type="SAM" id="SignalP"/>
    </source>
</evidence>
<keyword evidence="6 15" id="KW-0732">Signal</keyword>
<evidence type="ECO:0000313" key="18">
    <source>
        <dbReference type="EMBL" id="OAN10960.1"/>
    </source>
</evidence>
<dbReference type="GO" id="GO:0015232">
    <property type="term" value="F:heme transmembrane transporter activity"/>
    <property type="evidence" value="ECO:0007669"/>
    <property type="project" value="InterPro"/>
</dbReference>
<dbReference type="InterPro" id="IPR036942">
    <property type="entry name" value="Beta-barrel_TonB_sf"/>
</dbReference>
<gene>
    <name evidence="18" type="ORF">A3K86_18425</name>
</gene>
<dbReference type="InterPro" id="IPR037066">
    <property type="entry name" value="Plug_dom_sf"/>
</dbReference>
<dbReference type="InterPro" id="IPR010917">
    <property type="entry name" value="TonB_rcpt_CS"/>
</dbReference>
<dbReference type="RefSeq" id="WP_068334796.1">
    <property type="nucleotide sequence ID" value="NZ_LVHF01000033.1"/>
</dbReference>
<dbReference type="CDD" id="cd01347">
    <property type="entry name" value="ligand_gated_channel"/>
    <property type="match status" value="1"/>
</dbReference>
<dbReference type="InterPro" id="IPR010916">
    <property type="entry name" value="TonB_box_CS"/>
</dbReference>
<evidence type="ECO:0000256" key="10">
    <source>
        <dbReference type="ARBA" id="ARBA00023170"/>
    </source>
</evidence>
<keyword evidence="3 12" id="KW-0813">Transport</keyword>
<dbReference type="Pfam" id="PF07715">
    <property type="entry name" value="Plug"/>
    <property type="match status" value="1"/>
</dbReference>
<dbReference type="InterPro" id="IPR039426">
    <property type="entry name" value="TonB-dep_rcpt-like"/>
</dbReference>
<dbReference type="GO" id="GO:0015344">
    <property type="term" value="F:siderophore uptake transmembrane transporter activity"/>
    <property type="evidence" value="ECO:0007669"/>
    <property type="project" value="TreeGrafter"/>
</dbReference>
<dbReference type="InterPro" id="IPR011276">
    <property type="entry name" value="TonB_haem/Hb_rcpt"/>
</dbReference>
<feature type="domain" description="TonB-dependent receptor-like beta-barrel" evidence="16">
    <location>
        <begin position="237"/>
        <end position="689"/>
    </location>
</feature>
<dbReference type="NCBIfam" id="TIGR01785">
    <property type="entry name" value="TonB-hemin"/>
    <property type="match status" value="1"/>
</dbReference>
<dbReference type="STRING" id="858640.A3K86_18425"/>
<dbReference type="InterPro" id="IPR012910">
    <property type="entry name" value="Plug_dom"/>
</dbReference>
<organism evidence="18 19">
    <name type="scientific">Photobacterium jeanii</name>
    <dbReference type="NCBI Taxonomy" id="858640"/>
    <lineage>
        <taxon>Bacteria</taxon>
        <taxon>Pseudomonadati</taxon>
        <taxon>Pseudomonadota</taxon>
        <taxon>Gammaproteobacteria</taxon>
        <taxon>Vibrionales</taxon>
        <taxon>Vibrionaceae</taxon>
        <taxon>Photobacterium</taxon>
    </lineage>
</organism>
<keyword evidence="4 12" id="KW-1134">Transmembrane beta strand</keyword>
<comment type="subcellular location">
    <subcellularLocation>
        <location evidence="1 12">Cell outer membrane</location>
        <topology evidence="1 12">Multi-pass membrane protein</topology>
    </subcellularLocation>
</comment>
<evidence type="ECO:0000256" key="2">
    <source>
        <dbReference type="ARBA" id="ARBA00008143"/>
    </source>
</evidence>
<sequence length="726" mass="80845">MKLHPLAFAVLSGLASHAFASENSTESADISAPQSVIEMETVVVTATKIEQPLSKTSGSIAVISDEQIKQEGATELYDALNHQPGVTVTGGAGRPQNITIRGMSGNRIAIIKNGVKVGDGYGAADLNDVTGRNSFDMANVKQVEVIKGAGSSLYGSGAIGGVVVVTTKQPGDYLGKQDSHFEVNAGYAGISDKYKLETTLAKRFGDHESLLLVSGWKGGETRNFNRDLYERDVDGYGTEFTHNYFLNDLVMLKANLSYYKETMVRQDGIAPVQEDGKWLADKYFEDGKTTSFDAQVGAEFEVLDNLLLDSSDIKAYYRLKNSDTFKDVYMHREQSGITEKRRQVEQRIYEDELIGLSADQKKDFLLGDNTKHQVAWGFVFEQNKYRRPITKNIYDWRGLSDTVKDSFADATMLTAAAFIHDKIEWQNWTITPGVRYDLQRLSPTKVTQIGGHEITENNSSELSPSLSVAYQFTPAFNSYLSYSHGFRAPAYDKTYGYVPHLFNPLKPFVIIPNAKLKQETSDNFELGSKYDDGQLSLYAAVFYSKFDNFIEQKAVGQAADKTHWEFQYLNLAGVKTYGIELSSAYQINEAMKLSGNIGIVDGKDNEGEPIRTITPVEGNIKFDYSLDQITAYSRLNFAGAMPLSRTPTCYNNVEMKVPCATTDAWATVDLGLSYNITKNFRVNANVINLFNKEYIRYQDVAGIGESAKQYSTEPGRYFNVNANYQF</sequence>
<evidence type="ECO:0000256" key="14">
    <source>
        <dbReference type="PROSITE-ProRule" id="PRU10144"/>
    </source>
</evidence>